<dbReference type="Proteomes" id="UP000527616">
    <property type="component" value="Unassembled WGS sequence"/>
</dbReference>
<dbReference type="InterPro" id="IPR029063">
    <property type="entry name" value="SAM-dependent_MTases_sf"/>
</dbReference>
<feature type="binding site" evidence="6">
    <location>
        <position position="77"/>
    </location>
    <ligand>
        <name>S-adenosyl-L-methionine</name>
        <dbReference type="ChEBI" id="CHEBI:59789"/>
    </ligand>
</feature>
<dbReference type="GO" id="GO:0005829">
    <property type="term" value="C:cytosol"/>
    <property type="evidence" value="ECO:0007669"/>
    <property type="project" value="TreeGrafter"/>
</dbReference>
<evidence type="ECO:0000256" key="3">
    <source>
        <dbReference type="ARBA" id="ARBA00022603"/>
    </source>
</evidence>
<evidence type="ECO:0000256" key="1">
    <source>
        <dbReference type="ARBA" id="ARBA00022490"/>
    </source>
</evidence>
<dbReference type="Pfam" id="PF02527">
    <property type="entry name" value="GidB"/>
    <property type="match status" value="1"/>
</dbReference>
<dbReference type="PANTHER" id="PTHR31760:SF0">
    <property type="entry name" value="S-ADENOSYL-L-METHIONINE-DEPENDENT METHYLTRANSFERASES SUPERFAMILY PROTEIN"/>
    <property type="match status" value="1"/>
</dbReference>
<evidence type="ECO:0000313" key="8">
    <source>
        <dbReference type="Proteomes" id="UP000527616"/>
    </source>
</evidence>
<evidence type="ECO:0000256" key="6">
    <source>
        <dbReference type="HAMAP-Rule" id="MF_00074"/>
    </source>
</evidence>
<keyword evidence="1 6" id="KW-0963">Cytoplasm</keyword>
<comment type="function">
    <text evidence="6">Specifically methylates the N7 position of a guanine in 16S rRNA.</text>
</comment>
<evidence type="ECO:0000256" key="4">
    <source>
        <dbReference type="ARBA" id="ARBA00022679"/>
    </source>
</evidence>
<dbReference type="SUPFAM" id="SSF53335">
    <property type="entry name" value="S-adenosyl-L-methionine-dependent methyltransferases"/>
    <property type="match status" value="1"/>
</dbReference>
<organism evidence="7 8">
    <name type="scientific">Naumannella cuiyingiana</name>
    <dbReference type="NCBI Taxonomy" id="1347891"/>
    <lineage>
        <taxon>Bacteria</taxon>
        <taxon>Bacillati</taxon>
        <taxon>Actinomycetota</taxon>
        <taxon>Actinomycetes</taxon>
        <taxon>Propionibacteriales</taxon>
        <taxon>Propionibacteriaceae</taxon>
        <taxon>Naumannella</taxon>
    </lineage>
</organism>
<dbReference type="EMBL" id="JACBZS010000001">
    <property type="protein sequence ID" value="NYI71050.1"/>
    <property type="molecule type" value="Genomic_DNA"/>
</dbReference>
<evidence type="ECO:0000256" key="2">
    <source>
        <dbReference type="ARBA" id="ARBA00022552"/>
    </source>
</evidence>
<comment type="similarity">
    <text evidence="6">Belongs to the methyltransferase superfamily. RNA methyltransferase RsmG family.</text>
</comment>
<dbReference type="InterPro" id="IPR003682">
    <property type="entry name" value="rRNA_ssu_MeTfrase_G"/>
</dbReference>
<comment type="caution">
    <text evidence="6">Lacks conserved residue(s) required for the propagation of feature annotation.</text>
</comment>
<reference evidence="7 8" key="1">
    <citation type="submission" date="2020-07" db="EMBL/GenBank/DDBJ databases">
        <title>Sequencing the genomes of 1000 actinobacteria strains.</title>
        <authorList>
            <person name="Klenk H.-P."/>
        </authorList>
    </citation>
    <scope>NUCLEOTIDE SEQUENCE [LARGE SCALE GENOMIC DNA]</scope>
    <source>
        <strain evidence="7 8">DSM 103164</strain>
    </source>
</reference>
<dbReference type="HAMAP" id="MF_00074">
    <property type="entry name" value="16SrRNA_methyltr_G"/>
    <property type="match status" value="1"/>
</dbReference>
<protein>
    <recommendedName>
        <fullName evidence="6">Ribosomal RNA small subunit methyltransferase G</fullName>
        <ecNumber evidence="6">2.1.1.-</ecNumber>
    </recommendedName>
    <alternativeName>
        <fullName evidence="6">16S rRNA 7-methylguanosine methyltransferase</fullName>
        <shortName evidence="6">16S rRNA m7G methyltransferase</shortName>
    </alternativeName>
</protein>
<keyword evidence="8" id="KW-1185">Reference proteome</keyword>
<evidence type="ECO:0000256" key="5">
    <source>
        <dbReference type="ARBA" id="ARBA00022691"/>
    </source>
</evidence>
<dbReference type="EC" id="2.1.1.-" evidence="6"/>
<dbReference type="GO" id="GO:0070043">
    <property type="term" value="F:rRNA (guanine-N7-)-methyltransferase activity"/>
    <property type="evidence" value="ECO:0007669"/>
    <property type="project" value="UniProtKB-UniRule"/>
</dbReference>
<keyword evidence="5 6" id="KW-0949">S-adenosyl-L-methionine</keyword>
<sequence>MTESSGQLDIARAVFGDGFGLAQRYVDILASAGVEQGLLGPREVPRLWPRHLLNSYALAGLVPAGASVVDVGSGAGLPGIPLAIGRPDLRVTLLEPLLRRANFLESTVDDLALGDRASVSRARAEEVTGGWDAVVSRAVAPLGRLAEWSVPLMADGGSVLALKGCSASDEVRAARRTLERLGVRAEVLEVRAHADAEPTTAVRLRRD</sequence>
<dbReference type="AlphaFoldDB" id="A0A7Z0D8S7"/>
<evidence type="ECO:0000313" key="7">
    <source>
        <dbReference type="EMBL" id="NYI71050.1"/>
    </source>
</evidence>
<dbReference type="NCBIfam" id="TIGR00138">
    <property type="entry name" value="rsmG_gidB"/>
    <property type="match status" value="1"/>
</dbReference>
<comment type="caution">
    <text evidence="7">The sequence shown here is derived from an EMBL/GenBank/DDBJ whole genome shotgun (WGS) entry which is preliminary data.</text>
</comment>
<proteinExistence type="inferred from homology"/>
<name>A0A7Z0D8S7_9ACTN</name>
<feature type="binding site" evidence="6">
    <location>
        <begin position="124"/>
        <end position="125"/>
    </location>
    <ligand>
        <name>S-adenosyl-L-methionine</name>
        <dbReference type="ChEBI" id="CHEBI:59789"/>
    </ligand>
</feature>
<dbReference type="RefSeq" id="WP_179444924.1">
    <property type="nucleotide sequence ID" value="NZ_JACBZS010000001.1"/>
</dbReference>
<dbReference type="PANTHER" id="PTHR31760">
    <property type="entry name" value="S-ADENOSYL-L-METHIONINE-DEPENDENT METHYLTRANSFERASES SUPERFAMILY PROTEIN"/>
    <property type="match status" value="1"/>
</dbReference>
<keyword evidence="2 6" id="KW-0698">rRNA processing</keyword>
<gene>
    <name evidence="6" type="primary">rsmG</name>
    <name evidence="7" type="ORF">GGQ54_001610</name>
</gene>
<accession>A0A7Z0D8S7</accession>
<feature type="binding site" evidence="6">
    <location>
        <position position="137"/>
    </location>
    <ligand>
        <name>S-adenosyl-L-methionine</name>
        <dbReference type="ChEBI" id="CHEBI:59789"/>
    </ligand>
</feature>
<keyword evidence="3 6" id="KW-0489">Methyltransferase</keyword>
<dbReference type="Gene3D" id="3.40.50.150">
    <property type="entry name" value="Vaccinia Virus protein VP39"/>
    <property type="match status" value="1"/>
</dbReference>
<comment type="subcellular location">
    <subcellularLocation>
        <location evidence="6">Cytoplasm</location>
    </subcellularLocation>
</comment>
<keyword evidence="4 6" id="KW-0808">Transferase</keyword>
<feature type="binding site" evidence="6">
    <location>
        <position position="72"/>
    </location>
    <ligand>
        <name>S-adenosyl-L-methionine</name>
        <dbReference type="ChEBI" id="CHEBI:59789"/>
    </ligand>
</feature>